<dbReference type="GO" id="GO:0071949">
    <property type="term" value="F:FAD binding"/>
    <property type="evidence" value="ECO:0007669"/>
    <property type="project" value="InterPro"/>
</dbReference>
<evidence type="ECO:0000313" key="7">
    <source>
        <dbReference type="EMBL" id="PPR06269.1"/>
    </source>
</evidence>
<protein>
    <recommendedName>
        <fullName evidence="6">FAD-binding PCMH-type domain-containing protein</fullName>
    </recommendedName>
</protein>
<proteinExistence type="inferred from homology"/>
<evidence type="ECO:0000256" key="4">
    <source>
        <dbReference type="ARBA" id="ARBA00022827"/>
    </source>
</evidence>
<dbReference type="InterPro" id="IPR006094">
    <property type="entry name" value="Oxid_FAD_bind_N"/>
</dbReference>
<feature type="domain" description="FAD-binding PCMH-type" evidence="6">
    <location>
        <begin position="31"/>
        <end position="202"/>
    </location>
</feature>
<comment type="similarity">
    <text evidence="2">Belongs to the oxygen-dependent FAD-linked oxidoreductase family.</text>
</comment>
<dbReference type="Gene3D" id="3.40.462.20">
    <property type="match status" value="1"/>
</dbReference>
<evidence type="ECO:0000256" key="5">
    <source>
        <dbReference type="ARBA" id="ARBA00023002"/>
    </source>
</evidence>
<dbReference type="STRING" id="181874.A0A409YTH2"/>
<dbReference type="PROSITE" id="PS51387">
    <property type="entry name" value="FAD_PCMH"/>
    <property type="match status" value="1"/>
</dbReference>
<dbReference type="InterPro" id="IPR036318">
    <property type="entry name" value="FAD-bd_PCMH-like_sf"/>
</dbReference>
<organism evidence="7 8">
    <name type="scientific">Panaeolus cyanescens</name>
    <dbReference type="NCBI Taxonomy" id="181874"/>
    <lineage>
        <taxon>Eukaryota</taxon>
        <taxon>Fungi</taxon>
        <taxon>Dikarya</taxon>
        <taxon>Basidiomycota</taxon>
        <taxon>Agaricomycotina</taxon>
        <taxon>Agaricomycetes</taxon>
        <taxon>Agaricomycetidae</taxon>
        <taxon>Agaricales</taxon>
        <taxon>Agaricineae</taxon>
        <taxon>Galeropsidaceae</taxon>
        <taxon>Panaeolus</taxon>
    </lineage>
</organism>
<dbReference type="EMBL" id="NHTK01000687">
    <property type="protein sequence ID" value="PPR06269.1"/>
    <property type="molecule type" value="Genomic_DNA"/>
</dbReference>
<dbReference type="PANTHER" id="PTHR42973:SF39">
    <property type="entry name" value="FAD-BINDING PCMH-TYPE DOMAIN-CONTAINING PROTEIN"/>
    <property type="match status" value="1"/>
</dbReference>
<dbReference type="Gene3D" id="3.30.465.10">
    <property type="match status" value="1"/>
</dbReference>
<dbReference type="InterPro" id="IPR016169">
    <property type="entry name" value="FAD-bd_PCMH_sub2"/>
</dbReference>
<dbReference type="Proteomes" id="UP000284842">
    <property type="component" value="Unassembled WGS sequence"/>
</dbReference>
<comment type="cofactor">
    <cofactor evidence="1">
        <name>FAD</name>
        <dbReference type="ChEBI" id="CHEBI:57692"/>
    </cofactor>
</comment>
<dbReference type="OrthoDB" id="415825at2759"/>
<sequence>MTELQSPGFQGQVYTPTFPDYDKVRARYSKTAALKPAYITLPSSIEDIIIAVKFATSNSLEIAIKGGGVNPYPASSTDGGLVIDLCNLNSVKVADDKQTVTVGGGAVWGDVYHETDKHGVVPIGGNVHFLGVGGVTLAAGYSHLSGKYGLGVDNIVQATVVLADGRAVVTNETQEPDLFWAIRGSANQFGVVAELVLKVHPLNPPMTIGAMVYPGNILNDVLAAFRKHLENHHPSTKMILMFARSPPDFYPGILILPYIENNETPVDQVLEPFRTIAKPVFEGLGPVNGYEAVAHGADQALANPPPRMAIDGALFSDFWEDVIGEAFGRWVGLTEQEEFRGSYIMWEFGHRDKLTEKEPGDMAFPTRDPHYYVVAIPRYSDSARDEEAMNWAAGIGDLVRNAQVKKTGKALTTPASFALNPQVVTPEQVWGDNYPKLRKLKAKYDPKKVWSRGWCIEPDTQ</sequence>
<dbReference type="GO" id="GO:0016491">
    <property type="term" value="F:oxidoreductase activity"/>
    <property type="evidence" value="ECO:0007669"/>
    <property type="project" value="UniProtKB-KW"/>
</dbReference>
<evidence type="ECO:0000256" key="1">
    <source>
        <dbReference type="ARBA" id="ARBA00001974"/>
    </source>
</evidence>
<keyword evidence="4" id="KW-0274">FAD</keyword>
<evidence type="ECO:0000313" key="8">
    <source>
        <dbReference type="Proteomes" id="UP000284842"/>
    </source>
</evidence>
<keyword evidence="3" id="KW-0285">Flavoprotein</keyword>
<dbReference type="InParanoid" id="A0A409YTH2"/>
<dbReference type="Gene3D" id="3.30.43.10">
    <property type="entry name" value="Uridine Diphospho-n-acetylenolpyruvylglucosamine Reductase, domain 2"/>
    <property type="match status" value="1"/>
</dbReference>
<dbReference type="Pfam" id="PF01565">
    <property type="entry name" value="FAD_binding_4"/>
    <property type="match status" value="1"/>
</dbReference>
<name>A0A409YTH2_9AGAR</name>
<keyword evidence="8" id="KW-1185">Reference proteome</keyword>
<dbReference type="Pfam" id="PF08031">
    <property type="entry name" value="BBE"/>
    <property type="match status" value="1"/>
</dbReference>
<dbReference type="InterPro" id="IPR016166">
    <property type="entry name" value="FAD-bd_PCMH"/>
</dbReference>
<evidence type="ECO:0000256" key="3">
    <source>
        <dbReference type="ARBA" id="ARBA00022630"/>
    </source>
</evidence>
<comment type="caution">
    <text evidence="7">The sequence shown here is derived from an EMBL/GenBank/DDBJ whole genome shotgun (WGS) entry which is preliminary data.</text>
</comment>
<evidence type="ECO:0000256" key="2">
    <source>
        <dbReference type="ARBA" id="ARBA00005466"/>
    </source>
</evidence>
<dbReference type="InterPro" id="IPR016167">
    <property type="entry name" value="FAD-bd_PCMH_sub1"/>
</dbReference>
<dbReference type="PANTHER" id="PTHR42973">
    <property type="entry name" value="BINDING OXIDOREDUCTASE, PUTATIVE (AFU_ORTHOLOGUE AFUA_1G17690)-RELATED"/>
    <property type="match status" value="1"/>
</dbReference>
<dbReference type="InterPro" id="IPR050416">
    <property type="entry name" value="FAD-linked_Oxidoreductase"/>
</dbReference>
<evidence type="ECO:0000259" key="6">
    <source>
        <dbReference type="PROSITE" id="PS51387"/>
    </source>
</evidence>
<accession>A0A409YTH2</accession>
<gene>
    <name evidence="7" type="ORF">CVT24_000888</name>
</gene>
<dbReference type="SUPFAM" id="SSF56176">
    <property type="entry name" value="FAD-binding/transporter-associated domain-like"/>
    <property type="match status" value="1"/>
</dbReference>
<reference evidence="7 8" key="1">
    <citation type="journal article" date="2018" name="Evol. Lett.">
        <title>Horizontal gene cluster transfer increased hallucinogenic mushroom diversity.</title>
        <authorList>
            <person name="Reynolds H.T."/>
            <person name="Vijayakumar V."/>
            <person name="Gluck-Thaler E."/>
            <person name="Korotkin H.B."/>
            <person name="Matheny P.B."/>
            <person name="Slot J.C."/>
        </authorList>
    </citation>
    <scope>NUCLEOTIDE SEQUENCE [LARGE SCALE GENOMIC DNA]</scope>
    <source>
        <strain evidence="7 8">2629</strain>
    </source>
</reference>
<dbReference type="AlphaFoldDB" id="A0A409YTH2"/>
<dbReference type="InterPro" id="IPR012951">
    <property type="entry name" value="BBE"/>
</dbReference>
<keyword evidence="5" id="KW-0560">Oxidoreductase</keyword>